<dbReference type="AlphaFoldDB" id="A0A4R1YXG2"/>
<evidence type="ECO:0000313" key="5">
    <source>
        <dbReference type="Proteomes" id="UP000295277"/>
    </source>
</evidence>
<dbReference type="PANTHER" id="PTHR36449">
    <property type="entry name" value="ACETYLTRANSFERASE-RELATED"/>
    <property type="match status" value="1"/>
</dbReference>
<keyword evidence="1" id="KW-1277">Toxin-antitoxin system</keyword>
<evidence type="ECO:0000313" key="4">
    <source>
        <dbReference type="EMBL" id="TCM85463.1"/>
    </source>
</evidence>
<dbReference type="RefSeq" id="WP_132694165.1">
    <property type="nucleotide sequence ID" value="NZ_SLVM01000007.1"/>
</dbReference>
<dbReference type="PANTHER" id="PTHR36449:SF1">
    <property type="entry name" value="ACETYLTRANSFERASE"/>
    <property type="match status" value="1"/>
</dbReference>
<comment type="caution">
    <text evidence="4">The sequence shown here is derived from an EMBL/GenBank/DDBJ whole genome shotgun (WGS) entry which is preliminary data.</text>
</comment>
<dbReference type="OrthoDB" id="9793394at2"/>
<evidence type="ECO:0000256" key="1">
    <source>
        <dbReference type="ARBA" id="ARBA00022649"/>
    </source>
</evidence>
<dbReference type="Gene3D" id="3.40.630.30">
    <property type="match status" value="1"/>
</dbReference>
<evidence type="ECO:0000256" key="3">
    <source>
        <dbReference type="ARBA" id="ARBA00023315"/>
    </source>
</evidence>
<keyword evidence="2" id="KW-0808">Transferase</keyword>
<accession>A0A4R1YXG2</accession>
<name>A0A4R1YXG2_9RHOB</name>
<dbReference type="InterPro" id="IPR016181">
    <property type="entry name" value="Acyl_CoA_acyltransferase"/>
</dbReference>
<keyword evidence="5" id="KW-1185">Reference proteome</keyword>
<gene>
    <name evidence="4" type="ORF">EV216_10737</name>
</gene>
<dbReference type="SUPFAM" id="SSF55729">
    <property type="entry name" value="Acyl-CoA N-acyltransferases (Nat)"/>
    <property type="match status" value="1"/>
</dbReference>
<proteinExistence type="predicted"/>
<evidence type="ECO:0008006" key="6">
    <source>
        <dbReference type="Google" id="ProtNLM"/>
    </source>
</evidence>
<dbReference type="EMBL" id="SLVM01000007">
    <property type="protein sequence ID" value="TCM85463.1"/>
    <property type="molecule type" value="Genomic_DNA"/>
</dbReference>
<dbReference type="GO" id="GO:0016746">
    <property type="term" value="F:acyltransferase activity"/>
    <property type="evidence" value="ECO:0007669"/>
    <property type="project" value="UniProtKB-KW"/>
</dbReference>
<evidence type="ECO:0000256" key="2">
    <source>
        <dbReference type="ARBA" id="ARBA00022679"/>
    </source>
</evidence>
<keyword evidence="3" id="KW-0012">Acyltransferase</keyword>
<sequence>MAASQPVAYTIEPFDPDRHDRAAFSCGVEQVDNYFQKTANKLAKADNVRLYVMVDPEGTVIGFYALNAHAVQYTDLPAKFARTRPSHGNIPAAYISMIGRDRKLSGGGFGGDLLVDALRRIAVAADAIGVAIVMLDVLDCGDPERVARRKALYEGYGFQPLPSNPLRMFMSVSTVRKLIAEGDDMQKKDAALADLARLGQEFDRG</sequence>
<reference evidence="4 5" key="1">
    <citation type="submission" date="2019-03" db="EMBL/GenBank/DDBJ databases">
        <title>Genomic Encyclopedia of Type Strains, Phase IV (KMG-IV): sequencing the most valuable type-strain genomes for metagenomic binning, comparative biology and taxonomic classification.</title>
        <authorList>
            <person name="Goeker M."/>
        </authorList>
    </citation>
    <scope>NUCLEOTIDE SEQUENCE [LARGE SCALE GENOMIC DNA]</scope>
    <source>
        <strain evidence="4 5">DSM 21153</strain>
    </source>
</reference>
<dbReference type="Proteomes" id="UP000295277">
    <property type="component" value="Unassembled WGS sequence"/>
</dbReference>
<organism evidence="4 5">
    <name type="scientific">Rhodovulum steppense</name>
    <dbReference type="NCBI Taxonomy" id="540251"/>
    <lineage>
        <taxon>Bacteria</taxon>
        <taxon>Pseudomonadati</taxon>
        <taxon>Pseudomonadota</taxon>
        <taxon>Alphaproteobacteria</taxon>
        <taxon>Rhodobacterales</taxon>
        <taxon>Paracoccaceae</taxon>
        <taxon>Rhodovulum</taxon>
    </lineage>
</organism>
<protein>
    <recommendedName>
        <fullName evidence="6">Acetyltransferase (GNAT) family protein</fullName>
    </recommendedName>
</protein>